<dbReference type="InterPro" id="IPR036182">
    <property type="entry name" value="PCuAC_sf"/>
</dbReference>
<dbReference type="Proteomes" id="UP000596130">
    <property type="component" value="Chromosome"/>
</dbReference>
<dbReference type="PANTHER" id="PTHR36302">
    <property type="entry name" value="BLR7088 PROTEIN"/>
    <property type="match status" value="1"/>
</dbReference>
<dbReference type="Gene3D" id="2.60.40.1890">
    <property type="entry name" value="PCu(A)C copper chaperone"/>
    <property type="match status" value="1"/>
</dbReference>
<name>A0A7T4PCI6_9ACTN</name>
<sequence>MTGTAAARPTRRRLTEAARAALAPVAACALALGGLAAWTASGAAGSPARIEVSAGRMYLPFGGSRESAAFFRVANSGGDHDQLTGVTSPAASGVMLGRNTATDGNAATMRGAGPVTVAAGGTLEMSPRGLDVMLTLREPVRAGDRVPFVLHFRRSGPVRVSAVVVRPGAG</sequence>
<accession>A0A7T4PCI6</accession>
<gene>
    <name evidence="1" type="ORF">I8755_04165</name>
</gene>
<proteinExistence type="predicted"/>
<protein>
    <submittedName>
        <fullName evidence="1">Copper chaperone PCu(A)C</fullName>
    </submittedName>
</protein>
<dbReference type="PANTHER" id="PTHR36302:SF1">
    <property type="entry name" value="COPPER CHAPERONE PCU(A)C"/>
    <property type="match status" value="1"/>
</dbReference>
<organism evidence="1 2">
    <name type="scientific">Streptomyces alfalfae</name>
    <dbReference type="NCBI Taxonomy" id="1642299"/>
    <lineage>
        <taxon>Bacteria</taxon>
        <taxon>Bacillati</taxon>
        <taxon>Actinomycetota</taxon>
        <taxon>Actinomycetes</taxon>
        <taxon>Kitasatosporales</taxon>
        <taxon>Streptomycetaceae</taxon>
        <taxon>Streptomyces</taxon>
    </lineage>
</organism>
<evidence type="ECO:0000313" key="1">
    <source>
        <dbReference type="EMBL" id="QQC87689.1"/>
    </source>
</evidence>
<dbReference type="InterPro" id="IPR007410">
    <property type="entry name" value="LpqE-like"/>
</dbReference>
<dbReference type="AlphaFoldDB" id="A0A7T4PCI6"/>
<dbReference type="Pfam" id="PF04314">
    <property type="entry name" value="PCuAC"/>
    <property type="match status" value="1"/>
</dbReference>
<dbReference type="RefSeq" id="WP_062769657.1">
    <property type="nucleotide sequence ID" value="NZ_CP065959.1"/>
</dbReference>
<dbReference type="SUPFAM" id="SSF110087">
    <property type="entry name" value="DR1885-like metal-binding protein"/>
    <property type="match status" value="1"/>
</dbReference>
<evidence type="ECO:0000313" key="2">
    <source>
        <dbReference type="Proteomes" id="UP000596130"/>
    </source>
</evidence>
<reference evidence="1 2" key="1">
    <citation type="submission" date="2020-12" db="EMBL/GenBank/DDBJ databases">
        <title>Identification and biosynthesis of polyene macrolides produced by Streptomyces alfalfae Men-myco-93-63.</title>
        <authorList>
            <person name="Liu D."/>
            <person name="Li Y."/>
            <person name="Liu L."/>
            <person name="Han X."/>
            <person name="Shen F."/>
        </authorList>
    </citation>
    <scope>NUCLEOTIDE SEQUENCE [LARGE SCALE GENOMIC DNA]</scope>
    <source>
        <strain evidence="1 2">Men-myco-93-63</strain>
    </source>
</reference>
<dbReference type="InterPro" id="IPR058248">
    <property type="entry name" value="Lxx211020-like"/>
</dbReference>
<dbReference type="EMBL" id="CP065959">
    <property type="protein sequence ID" value="QQC87689.1"/>
    <property type="molecule type" value="Genomic_DNA"/>
</dbReference>